<name>A8MKU4_ALKOO</name>
<sequence>MKRKKTYFLLLISPIFIVFFSLFVGNYSLSLTEVIRILVSKLSFAPYDPGNKALYIVWNIRMPRIILGMLVGASLAVSGVAFQSLFKNPLVSSSILGVTSGAGFGAALSILIFSSKNYTYLFAFGFGVLAVFLSYWIGKIYSSDSTVMLVLGGVIVSSVFSSLISLAKYMADPYNQLPTIVYWLMGSLSSASYKDMYLGGIPMIIGTTGLIASRWRLNVLSMGDREAQTLGINVNLNKAFVISCATLATAGAVSVSGNIGWVGLIIPHIGRMMFSNDNKYLIPISISLGASYLVLVDNLARTIGGAEIPLGILTSLLGGPFFVYLLKRTKGRGWA</sequence>
<dbReference type="SUPFAM" id="SSF81345">
    <property type="entry name" value="ABC transporter involved in vitamin B12 uptake, BtuC"/>
    <property type="match status" value="1"/>
</dbReference>
<comment type="similarity">
    <text evidence="2">Belongs to the binding-protein-dependent transport system permease family. FecCD subfamily.</text>
</comment>
<dbReference type="STRING" id="350688.Clos_0195"/>
<dbReference type="AlphaFoldDB" id="A8MKU4"/>
<dbReference type="GO" id="GO:0022857">
    <property type="term" value="F:transmembrane transporter activity"/>
    <property type="evidence" value="ECO:0007669"/>
    <property type="project" value="InterPro"/>
</dbReference>
<evidence type="ECO:0000256" key="7">
    <source>
        <dbReference type="ARBA" id="ARBA00023136"/>
    </source>
</evidence>
<dbReference type="Proteomes" id="UP000000269">
    <property type="component" value="Chromosome"/>
</dbReference>
<dbReference type="InterPro" id="IPR000522">
    <property type="entry name" value="ABC_transptr_permease_BtuC"/>
</dbReference>
<dbReference type="OrthoDB" id="9792889at2"/>
<evidence type="ECO:0000256" key="8">
    <source>
        <dbReference type="SAM" id="Phobius"/>
    </source>
</evidence>
<dbReference type="EMBL" id="CP000853">
    <property type="protein sequence ID" value="ABW17761.1"/>
    <property type="molecule type" value="Genomic_DNA"/>
</dbReference>
<evidence type="ECO:0000256" key="5">
    <source>
        <dbReference type="ARBA" id="ARBA00022692"/>
    </source>
</evidence>
<evidence type="ECO:0000256" key="1">
    <source>
        <dbReference type="ARBA" id="ARBA00004651"/>
    </source>
</evidence>
<keyword evidence="3" id="KW-0813">Transport</keyword>
<dbReference type="GO" id="GO:0033214">
    <property type="term" value="P:siderophore-iron import into cell"/>
    <property type="evidence" value="ECO:0007669"/>
    <property type="project" value="TreeGrafter"/>
</dbReference>
<dbReference type="RefSeq" id="WP_012158076.1">
    <property type="nucleotide sequence ID" value="NC_009922.1"/>
</dbReference>
<organism evidence="9 10">
    <name type="scientific">Alkaliphilus oremlandii (strain OhILAs)</name>
    <name type="common">Clostridium oremlandii (strain OhILAs)</name>
    <dbReference type="NCBI Taxonomy" id="350688"/>
    <lineage>
        <taxon>Bacteria</taxon>
        <taxon>Bacillati</taxon>
        <taxon>Bacillota</taxon>
        <taxon>Clostridia</taxon>
        <taxon>Peptostreptococcales</taxon>
        <taxon>Natronincolaceae</taxon>
        <taxon>Alkaliphilus</taxon>
    </lineage>
</organism>
<comment type="subcellular location">
    <subcellularLocation>
        <location evidence="1">Cell membrane</location>
        <topology evidence="1">Multi-pass membrane protein</topology>
    </subcellularLocation>
</comment>
<feature type="transmembrane region" description="Helical" evidence="8">
    <location>
        <begin position="7"/>
        <end position="29"/>
    </location>
</feature>
<keyword evidence="10" id="KW-1185">Reference proteome</keyword>
<evidence type="ECO:0000313" key="10">
    <source>
        <dbReference type="Proteomes" id="UP000000269"/>
    </source>
</evidence>
<dbReference type="CDD" id="cd06550">
    <property type="entry name" value="TM_ABC_iron-siderophores_like"/>
    <property type="match status" value="1"/>
</dbReference>
<dbReference type="HOGENOM" id="CLU_013016_0_2_9"/>
<keyword evidence="5 8" id="KW-0812">Transmembrane</keyword>
<evidence type="ECO:0000256" key="4">
    <source>
        <dbReference type="ARBA" id="ARBA00022475"/>
    </source>
</evidence>
<protein>
    <submittedName>
        <fullName evidence="9">Transport system permease protein</fullName>
    </submittedName>
</protein>
<dbReference type="Gene3D" id="1.10.3470.10">
    <property type="entry name" value="ABC transporter involved in vitamin B12 uptake, BtuC"/>
    <property type="match status" value="1"/>
</dbReference>
<feature type="transmembrane region" description="Helical" evidence="8">
    <location>
        <begin position="65"/>
        <end position="82"/>
    </location>
</feature>
<feature type="transmembrane region" description="Helical" evidence="8">
    <location>
        <begin position="94"/>
        <end position="113"/>
    </location>
</feature>
<feature type="transmembrane region" description="Helical" evidence="8">
    <location>
        <begin position="191"/>
        <end position="212"/>
    </location>
</feature>
<dbReference type="FunFam" id="1.10.3470.10:FF:000001">
    <property type="entry name" value="Vitamin B12 ABC transporter permease BtuC"/>
    <property type="match status" value="1"/>
</dbReference>
<evidence type="ECO:0000256" key="6">
    <source>
        <dbReference type="ARBA" id="ARBA00022989"/>
    </source>
</evidence>
<feature type="transmembrane region" description="Helical" evidence="8">
    <location>
        <begin position="280"/>
        <end position="296"/>
    </location>
</feature>
<feature type="transmembrane region" description="Helical" evidence="8">
    <location>
        <begin position="308"/>
        <end position="326"/>
    </location>
</feature>
<dbReference type="PANTHER" id="PTHR30472">
    <property type="entry name" value="FERRIC ENTEROBACTIN TRANSPORT SYSTEM PERMEASE PROTEIN"/>
    <property type="match status" value="1"/>
</dbReference>
<dbReference type="Pfam" id="PF01032">
    <property type="entry name" value="FecCD"/>
    <property type="match status" value="1"/>
</dbReference>
<feature type="transmembrane region" description="Helical" evidence="8">
    <location>
        <begin position="119"/>
        <end position="137"/>
    </location>
</feature>
<dbReference type="PANTHER" id="PTHR30472:SF70">
    <property type="entry name" value="MOLYBDATE IMPORT SYSTEM PERMEASE PROTEIN MOLB"/>
    <property type="match status" value="1"/>
</dbReference>
<dbReference type="KEGG" id="aoe:Clos_0195"/>
<dbReference type="InterPro" id="IPR037294">
    <property type="entry name" value="ABC_BtuC-like"/>
</dbReference>
<proteinExistence type="inferred from homology"/>
<evidence type="ECO:0000256" key="3">
    <source>
        <dbReference type="ARBA" id="ARBA00022448"/>
    </source>
</evidence>
<keyword evidence="6 8" id="KW-1133">Transmembrane helix</keyword>
<gene>
    <name evidence="9" type="ordered locus">Clos_0195</name>
</gene>
<keyword evidence="4" id="KW-1003">Cell membrane</keyword>
<dbReference type="GO" id="GO:0005886">
    <property type="term" value="C:plasma membrane"/>
    <property type="evidence" value="ECO:0007669"/>
    <property type="project" value="UniProtKB-SubCell"/>
</dbReference>
<keyword evidence="7 8" id="KW-0472">Membrane</keyword>
<feature type="transmembrane region" description="Helical" evidence="8">
    <location>
        <begin position="149"/>
        <end position="171"/>
    </location>
</feature>
<reference evidence="10" key="1">
    <citation type="submission" date="2007-10" db="EMBL/GenBank/DDBJ databases">
        <title>Complete genome of Alkaliphilus oremlandii OhILAs.</title>
        <authorList>
            <person name="Copeland A."/>
            <person name="Lucas S."/>
            <person name="Lapidus A."/>
            <person name="Barry K."/>
            <person name="Detter J.C."/>
            <person name="Glavina del Rio T."/>
            <person name="Hammon N."/>
            <person name="Israni S."/>
            <person name="Dalin E."/>
            <person name="Tice H."/>
            <person name="Pitluck S."/>
            <person name="Chain P."/>
            <person name="Malfatti S."/>
            <person name="Shin M."/>
            <person name="Vergez L."/>
            <person name="Schmutz J."/>
            <person name="Larimer F."/>
            <person name="Land M."/>
            <person name="Hauser L."/>
            <person name="Kyrpides N."/>
            <person name="Mikhailova N."/>
            <person name="Stolz J.F."/>
            <person name="Dawson A."/>
            <person name="Fisher E."/>
            <person name="Crable B."/>
            <person name="Perera E."/>
            <person name="Lisak J."/>
            <person name="Ranganathan M."/>
            <person name="Basu P."/>
            <person name="Richardson P."/>
        </authorList>
    </citation>
    <scope>NUCLEOTIDE SEQUENCE [LARGE SCALE GENOMIC DNA]</scope>
    <source>
        <strain evidence="10">OhILAs</strain>
    </source>
</reference>
<dbReference type="eggNOG" id="COG0609">
    <property type="taxonomic scope" value="Bacteria"/>
</dbReference>
<evidence type="ECO:0000256" key="2">
    <source>
        <dbReference type="ARBA" id="ARBA00007935"/>
    </source>
</evidence>
<accession>A8MKU4</accession>
<evidence type="ECO:0000313" key="9">
    <source>
        <dbReference type="EMBL" id="ABW17761.1"/>
    </source>
</evidence>